<comment type="subcellular location">
    <subcellularLocation>
        <location evidence="1">Membrane</location>
        <topology evidence="1">Multi-pass membrane protein</topology>
    </subcellularLocation>
</comment>
<organism evidence="5 6">
    <name type="scientific">Lojkania enalia</name>
    <dbReference type="NCBI Taxonomy" id="147567"/>
    <lineage>
        <taxon>Eukaryota</taxon>
        <taxon>Fungi</taxon>
        <taxon>Dikarya</taxon>
        <taxon>Ascomycota</taxon>
        <taxon>Pezizomycotina</taxon>
        <taxon>Dothideomycetes</taxon>
        <taxon>Pleosporomycetidae</taxon>
        <taxon>Pleosporales</taxon>
        <taxon>Pleosporales incertae sedis</taxon>
        <taxon>Lojkania</taxon>
    </lineage>
</organism>
<feature type="transmembrane region" description="Helical" evidence="3">
    <location>
        <begin position="178"/>
        <end position="197"/>
    </location>
</feature>
<dbReference type="AlphaFoldDB" id="A0A9P4K121"/>
<dbReference type="Proteomes" id="UP000800093">
    <property type="component" value="Unassembled WGS sequence"/>
</dbReference>
<feature type="domain" description="Major facilitator superfamily (MFS) profile" evidence="4">
    <location>
        <begin position="21"/>
        <end position="410"/>
    </location>
</feature>
<accession>A0A9P4K121</accession>
<dbReference type="InterPro" id="IPR050327">
    <property type="entry name" value="Proton-linked_MCT"/>
</dbReference>
<feature type="transmembrane region" description="Helical" evidence="3">
    <location>
        <begin position="221"/>
        <end position="242"/>
    </location>
</feature>
<comment type="caution">
    <text evidence="5">The sequence shown here is derived from an EMBL/GenBank/DDBJ whole genome shotgun (WGS) entry which is preliminary data.</text>
</comment>
<dbReference type="GO" id="GO:0016020">
    <property type="term" value="C:membrane"/>
    <property type="evidence" value="ECO:0007669"/>
    <property type="project" value="UniProtKB-SubCell"/>
</dbReference>
<dbReference type="SUPFAM" id="SSF103473">
    <property type="entry name" value="MFS general substrate transporter"/>
    <property type="match status" value="1"/>
</dbReference>
<protein>
    <submittedName>
        <fullName evidence="5">MFS general substrate transporter</fullName>
    </submittedName>
</protein>
<keyword evidence="3" id="KW-1133">Transmembrane helix</keyword>
<evidence type="ECO:0000256" key="2">
    <source>
        <dbReference type="ARBA" id="ARBA00006727"/>
    </source>
</evidence>
<feature type="transmembrane region" description="Helical" evidence="3">
    <location>
        <begin position="147"/>
        <end position="166"/>
    </location>
</feature>
<comment type="similarity">
    <text evidence="2">Belongs to the major facilitator superfamily. Monocarboxylate porter (TC 2.A.1.13) family.</text>
</comment>
<feature type="transmembrane region" description="Helical" evidence="3">
    <location>
        <begin position="124"/>
        <end position="142"/>
    </location>
</feature>
<sequence>MARSNVSPRDPGPPPDGGFRAWSQAVMGHFVVFNTWGMISSFGVFQTYYTSELGLSPSAVSWIGSMQMLGHFFLGMLSGRALDGGIFYWTIISGTILASMGIFMTSLCREYWQLFLAQGVLNGIGYGLQFTPAMSLVTTYFLKNRSVAIAIVASGSATGGLIYPTIARQLLPKLGFAWTVRVMGFIMLAVGACYCSLMKPRLPPRKSGPLLELKSFREAPYTLYITGVFFGNWGSYFVFYYISSYALEVIGVSYSTSVNLLMIMNGVGFIGRLIPSYFADLKFGPYNTLIPLLFTSAIVLYFWSLVNDLGSLYAFAIIYGLVAGGFQGLFPTVLGSLTKDMSKIGVRNGMGFTIIGFSVLTGPPIAGALIQKDGGRYLIAQIWAGSMVIIGSIILTLGRLSITGKKLRTRV</sequence>
<dbReference type="PROSITE" id="PS50850">
    <property type="entry name" value="MFS"/>
    <property type="match status" value="1"/>
</dbReference>
<dbReference type="EMBL" id="ML986676">
    <property type="protein sequence ID" value="KAF2260632.1"/>
    <property type="molecule type" value="Genomic_DNA"/>
</dbReference>
<feature type="transmembrane region" description="Helical" evidence="3">
    <location>
        <begin position="55"/>
        <end position="74"/>
    </location>
</feature>
<dbReference type="PANTHER" id="PTHR11360:SF130">
    <property type="entry name" value="MAJOR FACILITATOR SUPERFAMILY (MFS) PROFILE DOMAIN-CONTAINING PROTEIN-RELATED"/>
    <property type="match status" value="1"/>
</dbReference>
<keyword evidence="3" id="KW-0812">Transmembrane</keyword>
<dbReference type="GO" id="GO:0022857">
    <property type="term" value="F:transmembrane transporter activity"/>
    <property type="evidence" value="ECO:0007669"/>
    <property type="project" value="InterPro"/>
</dbReference>
<evidence type="ECO:0000259" key="4">
    <source>
        <dbReference type="PROSITE" id="PS50850"/>
    </source>
</evidence>
<keyword evidence="3" id="KW-0472">Membrane</keyword>
<dbReference type="OrthoDB" id="6499973at2759"/>
<dbReference type="Gene3D" id="1.20.1250.20">
    <property type="entry name" value="MFS general substrate transporter like domains"/>
    <property type="match status" value="2"/>
</dbReference>
<feature type="transmembrane region" description="Helical" evidence="3">
    <location>
        <begin position="254"/>
        <end position="274"/>
    </location>
</feature>
<dbReference type="PANTHER" id="PTHR11360">
    <property type="entry name" value="MONOCARBOXYLATE TRANSPORTER"/>
    <property type="match status" value="1"/>
</dbReference>
<feature type="transmembrane region" description="Helical" evidence="3">
    <location>
        <begin position="286"/>
        <end position="306"/>
    </location>
</feature>
<proteinExistence type="inferred from homology"/>
<evidence type="ECO:0000256" key="3">
    <source>
        <dbReference type="SAM" id="Phobius"/>
    </source>
</evidence>
<feature type="transmembrane region" description="Helical" evidence="3">
    <location>
        <begin position="312"/>
        <end position="337"/>
    </location>
</feature>
<evidence type="ECO:0000313" key="6">
    <source>
        <dbReference type="Proteomes" id="UP000800093"/>
    </source>
</evidence>
<evidence type="ECO:0000256" key="1">
    <source>
        <dbReference type="ARBA" id="ARBA00004141"/>
    </source>
</evidence>
<dbReference type="InterPro" id="IPR036259">
    <property type="entry name" value="MFS_trans_sf"/>
</dbReference>
<feature type="transmembrane region" description="Helical" evidence="3">
    <location>
        <begin position="382"/>
        <end position="402"/>
    </location>
</feature>
<gene>
    <name evidence="5" type="ORF">CC78DRAFT_555498</name>
</gene>
<evidence type="ECO:0000313" key="5">
    <source>
        <dbReference type="EMBL" id="KAF2260632.1"/>
    </source>
</evidence>
<feature type="transmembrane region" description="Helical" evidence="3">
    <location>
        <begin position="30"/>
        <end position="49"/>
    </location>
</feature>
<keyword evidence="6" id="KW-1185">Reference proteome</keyword>
<name>A0A9P4K121_9PLEO</name>
<feature type="transmembrane region" description="Helical" evidence="3">
    <location>
        <begin position="349"/>
        <end position="370"/>
    </location>
</feature>
<dbReference type="InterPro" id="IPR011701">
    <property type="entry name" value="MFS"/>
</dbReference>
<dbReference type="InterPro" id="IPR020846">
    <property type="entry name" value="MFS_dom"/>
</dbReference>
<reference evidence="6" key="1">
    <citation type="journal article" date="2020" name="Stud. Mycol.">
        <title>101 Dothideomycetes genomes: A test case for predicting lifestyles and emergence of pathogens.</title>
        <authorList>
            <person name="Haridas S."/>
            <person name="Albert R."/>
            <person name="Binder M."/>
            <person name="Bloem J."/>
            <person name="LaButti K."/>
            <person name="Salamov A."/>
            <person name="Andreopoulos B."/>
            <person name="Baker S."/>
            <person name="Barry K."/>
            <person name="Bills G."/>
            <person name="Bluhm B."/>
            <person name="Cannon C."/>
            <person name="Castanera R."/>
            <person name="Culley D."/>
            <person name="Daum C."/>
            <person name="Ezra D."/>
            <person name="Gonzalez J."/>
            <person name="Henrissat B."/>
            <person name="Kuo A."/>
            <person name="Liang C."/>
            <person name="Lipzen A."/>
            <person name="Lutzoni F."/>
            <person name="Magnuson J."/>
            <person name="Mondo S."/>
            <person name="Nolan M."/>
            <person name="Ohm R."/>
            <person name="Pangilinan J."/>
            <person name="Park H.-J."/>
            <person name="Ramirez L."/>
            <person name="Alfaro M."/>
            <person name="Sun H."/>
            <person name="Tritt A."/>
            <person name="Yoshinaga Y."/>
            <person name="Zwiers L.-H."/>
            <person name="Turgeon B."/>
            <person name="Goodwin S."/>
            <person name="Spatafora J."/>
            <person name="Crous P."/>
            <person name="Grigoriev I."/>
        </authorList>
    </citation>
    <scope>NUCLEOTIDE SEQUENCE [LARGE SCALE GENOMIC DNA]</scope>
    <source>
        <strain evidence="6">CBS 304.66</strain>
    </source>
</reference>
<dbReference type="Pfam" id="PF07690">
    <property type="entry name" value="MFS_1"/>
    <property type="match status" value="1"/>
</dbReference>
<feature type="transmembrane region" description="Helical" evidence="3">
    <location>
        <begin position="86"/>
        <end position="104"/>
    </location>
</feature>